<dbReference type="PANTHER" id="PTHR43792:SF8">
    <property type="entry name" value="[RIBOSOMAL PROTEIN US5]-ALANINE N-ACETYLTRANSFERASE"/>
    <property type="match status" value="1"/>
</dbReference>
<dbReference type="SUPFAM" id="SSF55729">
    <property type="entry name" value="Acyl-CoA N-acyltransferases (Nat)"/>
    <property type="match status" value="1"/>
</dbReference>
<feature type="domain" description="N-acetyltransferase" evidence="4">
    <location>
        <begin position="31"/>
        <end position="187"/>
    </location>
</feature>
<dbReference type="Pfam" id="PF13302">
    <property type="entry name" value="Acetyltransf_3"/>
    <property type="match status" value="1"/>
</dbReference>
<proteinExistence type="inferred from homology"/>
<reference evidence="6" key="1">
    <citation type="submission" date="2012-12" db="EMBL/GenBank/DDBJ databases">
        <title>Genome Sequence of Photobacterium leiognathi lrivu.4.1.</title>
        <authorList>
            <person name="Urbanczyk H."/>
            <person name="Ogura Y."/>
            <person name="Hayashi T."/>
            <person name="Dunlap P.V."/>
        </authorList>
    </citation>
    <scope>NUCLEOTIDE SEQUENCE [LARGE SCALE GENOMIC DNA]</scope>
    <source>
        <strain evidence="6">lrivu.4.1</strain>
    </source>
</reference>
<dbReference type="GO" id="GO:0005737">
    <property type="term" value="C:cytoplasm"/>
    <property type="evidence" value="ECO:0007669"/>
    <property type="project" value="TreeGrafter"/>
</dbReference>
<protein>
    <submittedName>
        <fullName evidence="5">Ribosomal-protein-S5-alanine N-acetyltransferase</fullName>
    </submittedName>
</protein>
<gene>
    <name evidence="5" type="ORF">PLEI_1830</name>
</gene>
<dbReference type="InterPro" id="IPR051531">
    <property type="entry name" value="N-acetyltransferase"/>
</dbReference>
<dbReference type="InterPro" id="IPR000182">
    <property type="entry name" value="GNAT_dom"/>
</dbReference>
<dbReference type="RefSeq" id="WP_023932784.1">
    <property type="nucleotide sequence ID" value="NZ_DF196819.1"/>
</dbReference>
<name>A0A0U1P6X9_PHOLE</name>
<evidence type="ECO:0000313" key="6">
    <source>
        <dbReference type="Proteomes" id="UP000030675"/>
    </source>
</evidence>
<dbReference type="AlphaFoldDB" id="A0A0U1P6X9"/>
<dbReference type="EMBL" id="DF196819">
    <property type="protein sequence ID" value="GAD30175.1"/>
    <property type="molecule type" value="Genomic_DNA"/>
</dbReference>
<keyword evidence="1 5" id="KW-0808">Transferase</keyword>
<sequence length="198" mass="23169">MFHSIINRSSTIVLDDIKIRLISSQDVAKITVYYQKNRAFLKAWEPVRNELFFSELGWQKRVEQIATLHRHEMAFYFVIEDRETNDIIGVINYSNLVKFPFHACHVGYSLDQDYQGRAIMRRALKETVSWMFEVKGFHRIMAAYMPHNEKSASVLHAVGFEKEGLAKDYLLIDGQWQDHVLTSLINRQWSAPVTWSAT</sequence>
<organism evidence="5 6">
    <name type="scientific">Photobacterium leiognathi lrivu.4.1</name>
    <dbReference type="NCBI Taxonomy" id="1248232"/>
    <lineage>
        <taxon>Bacteria</taxon>
        <taxon>Pseudomonadati</taxon>
        <taxon>Pseudomonadota</taxon>
        <taxon>Gammaproteobacteria</taxon>
        <taxon>Vibrionales</taxon>
        <taxon>Vibrionaceae</taxon>
        <taxon>Photobacterium</taxon>
    </lineage>
</organism>
<dbReference type="PROSITE" id="PS51186">
    <property type="entry name" value="GNAT"/>
    <property type="match status" value="1"/>
</dbReference>
<dbReference type="GO" id="GO:0008999">
    <property type="term" value="F:protein-N-terminal-alanine acetyltransferase activity"/>
    <property type="evidence" value="ECO:0007669"/>
    <property type="project" value="TreeGrafter"/>
</dbReference>
<evidence type="ECO:0000256" key="3">
    <source>
        <dbReference type="ARBA" id="ARBA00038502"/>
    </source>
</evidence>
<dbReference type="InterPro" id="IPR016181">
    <property type="entry name" value="Acyl_CoA_acyltransferase"/>
</dbReference>
<dbReference type="NCBIfam" id="NF008072">
    <property type="entry name" value="PRK10809.1"/>
    <property type="match status" value="1"/>
</dbReference>
<keyword evidence="2" id="KW-0012">Acyltransferase</keyword>
<accession>A0A0U1P6X9</accession>
<evidence type="ECO:0000256" key="2">
    <source>
        <dbReference type="ARBA" id="ARBA00023315"/>
    </source>
</evidence>
<dbReference type="HOGENOM" id="CLU_013985_40_1_6"/>
<dbReference type="PANTHER" id="PTHR43792">
    <property type="entry name" value="GNAT FAMILY, PUTATIVE (AFU_ORTHOLOGUE AFUA_3G00765)-RELATED-RELATED"/>
    <property type="match status" value="1"/>
</dbReference>
<evidence type="ECO:0000256" key="1">
    <source>
        <dbReference type="ARBA" id="ARBA00022679"/>
    </source>
</evidence>
<comment type="similarity">
    <text evidence="3">Belongs to the acetyltransferase family. RimJ subfamily.</text>
</comment>
<dbReference type="Proteomes" id="UP000030675">
    <property type="component" value="Unassembled WGS sequence"/>
</dbReference>
<dbReference type="Gene3D" id="3.40.630.30">
    <property type="match status" value="1"/>
</dbReference>
<evidence type="ECO:0000313" key="5">
    <source>
        <dbReference type="EMBL" id="GAD30175.1"/>
    </source>
</evidence>
<evidence type="ECO:0000259" key="4">
    <source>
        <dbReference type="PROSITE" id="PS51186"/>
    </source>
</evidence>
<dbReference type="eggNOG" id="COG1670">
    <property type="taxonomic scope" value="Bacteria"/>
</dbReference>